<feature type="region of interest" description="Disordered" evidence="1">
    <location>
        <begin position="1"/>
        <end position="51"/>
    </location>
</feature>
<comment type="caution">
    <text evidence="3">The sequence shown here is derived from an EMBL/GenBank/DDBJ whole genome shotgun (WGS) entry which is preliminary data.</text>
</comment>
<evidence type="ECO:0000259" key="2">
    <source>
        <dbReference type="PROSITE" id="PS51186"/>
    </source>
</evidence>
<dbReference type="EMBL" id="WHVB01000016">
    <property type="protein sequence ID" value="KAF8475381.1"/>
    <property type="molecule type" value="Genomic_DNA"/>
</dbReference>
<feature type="compositionally biased region" description="Basic residues" evidence="1">
    <location>
        <begin position="32"/>
        <end position="42"/>
    </location>
</feature>
<name>A0A9P5MRL1_9AGAM</name>
<dbReference type="AlphaFoldDB" id="A0A9P5MRL1"/>
<feature type="compositionally biased region" description="Acidic residues" evidence="1">
    <location>
        <begin position="1"/>
        <end position="22"/>
    </location>
</feature>
<dbReference type="InterPro" id="IPR016181">
    <property type="entry name" value="Acyl_CoA_acyltransferase"/>
</dbReference>
<reference evidence="3" key="2">
    <citation type="journal article" date="2020" name="Nat. Commun.">
        <title>Large-scale genome sequencing of mycorrhizal fungi provides insights into the early evolution of symbiotic traits.</title>
        <authorList>
            <person name="Miyauchi S."/>
            <person name="Kiss E."/>
            <person name="Kuo A."/>
            <person name="Drula E."/>
            <person name="Kohler A."/>
            <person name="Sanchez-Garcia M."/>
            <person name="Morin E."/>
            <person name="Andreopoulos B."/>
            <person name="Barry K.W."/>
            <person name="Bonito G."/>
            <person name="Buee M."/>
            <person name="Carver A."/>
            <person name="Chen C."/>
            <person name="Cichocki N."/>
            <person name="Clum A."/>
            <person name="Culley D."/>
            <person name="Crous P.W."/>
            <person name="Fauchery L."/>
            <person name="Girlanda M."/>
            <person name="Hayes R.D."/>
            <person name="Keri Z."/>
            <person name="LaButti K."/>
            <person name="Lipzen A."/>
            <person name="Lombard V."/>
            <person name="Magnuson J."/>
            <person name="Maillard F."/>
            <person name="Murat C."/>
            <person name="Nolan M."/>
            <person name="Ohm R.A."/>
            <person name="Pangilinan J."/>
            <person name="Pereira M.F."/>
            <person name="Perotto S."/>
            <person name="Peter M."/>
            <person name="Pfister S."/>
            <person name="Riley R."/>
            <person name="Sitrit Y."/>
            <person name="Stielow J.B."/>
            <person name="Szollosi G."/>
            <person name="Zifcakova L."/>
            <person name="Stursova M."/>
            <person name="Spatafora J.W."/>
            <person name="Tedersoo L."/>
            <person name="Vaario L.M."/>
            <person name="Yamada A."/>
            <person name="Yan M."/>
            <person name="Wang P."/>
            <person name="Xu J."/>
            <person name="Bruns T."/>
            <person name="Baldrian P."/>
            <person name="Vilgalys R."/>
            <person name="Dunand C."/>
            <person name="Henrissat B."/>
            <person name="Grigoriev I.V."/>
            <person name="Hibbett D."/>
            <person name="Nagy L.G."/>
            <person name="Martin F.M."/>
        </authorList>
    </citation>
    <scope>NUCLEOTIDE SEQUENCE</scope>
    <source>
        <strain evidence="3">Prilba</strain>
    </source>
</reference>
<accession>A0A9P5MRL1</accession>
<protein>
    <recommendedName>
        <fullName evidence="2">N-acetyltransferase domain-containing protein</fullName>
    </recommendedName>
</protein>
<dbReference type="OrthoDB" id="4080456at2759"/>
<reference evidence="3" key="1">
    <citation type="submission" date="2019-10" db="EMBL/GenBank/DDBJ databases">
        <authorList>
            <consortium name="DOE Joint Genome Institute"/>
            <person name="Kuo A."/>
            <person name="Miyauchi S."/>
            <person name="Kiss E."/>
            <person name="Drula E."/>
            <person name="Kohler A."/>
            <person name="Sanchez-Garcia M."/>
            <person name="Andreopoulos B."/>
            <person name="Barry K.W."/>
            <person name="Bonito G."/>
            <person name="Buee M."/>
            <person name="Carver A."/>
            <person name="Chen C."/>
            <person name="Cichocki N."/>
            <person name="Clum A."/>
            <person name="Culley D."/>
            <person name="Crous P.W."/>
            <person name="Fauchery L."/>
            <person name="Girlanda M."/>
            <person name="Hayes R."/>
            <person name="Keri Z."/>
            <person name="LaButti K."/>
            <person name="Lipzen A."/>
            <person name="Lombard V."/>
            <person name="Magnuson J."/>
            <person name="Maillard F."/>
            <person name="Morin E."/>
            <person name="Murat C."/>
            <person name="Nolan M."/>
            <person name="Ohm R."/>
            <person name="Pangilinan J."/>
            <person name="Pereira M."/>
            <person name="Perotto S."/>
            <person name="Peter M."/>
            <person name="Riley R."/>
            <person name="Sitrit Y."/>
            <person name="Stielow B."/>
            <person name="Szollosi G."/>
            <person name="Zifcakova L."/>
            <person name="Stursova M."/>
            <person name="Spatafora J.W."/>
            <person name="Tedersoo L."/>
            <person name="Vaario L.-M."/>
            <person name="Yamada A."/>
            <person name="Yan M."/>
            <person name="Wang P."/>
            <person name="Xu J."/>
            <person name="Bruns T."/>
            <person name="Baldrian P."/>
            <person name="Vilgalys R."/>
            <person name="Henrissat B."/>
            <person name="Grigoriev I.V."/>
            <person name="Hibbett D."/>
            <person name="Nagy L.G."/>
            <person name="Martin F.M."/>
        </authorList>
    </citation>
    <scope>NUCLEOTIDE SEQUENCE</scope>
    <source>
        <strain evidence="3">Prilba</strain>
    </source>
</reference>
<dbReference type="InterPro" id="IPR000182">
    <property type="entry name" value="GNAT_dom"/>
</dbReference>
<evidence type="ECO:0000313" key="3">
    <source>
        <dbReference type="EMBL" id="KAF8475381.1"/>
    </source>
</evidence>
<keyword evidence="4" id="KW-1185">Reference proteome</keyword>
<organism evidence="3 4">
    <name type="scientific">Russula ochroleuca</name>
    <dbReference type="NCBI Taxonomy" id="152965"/>
    <lineage>
        <taxon>Eukaryota</taxon>
        <taxon>Fungi</taxon>
        <taxon>Dikarya</taxon>
        <taxon>Basidiomycota</taxon>
        <taxon>Agaricomycotina</taxon>
        <taxon>Agaricomycetes</taxon>
        <taxon>Russulales</taxon>
        <taxon>Russulaceae</taxon>
        <taxon>Russula</taxon>
    </lineage>
</organism>
<proteinExistence type="predicted"/>
<dbReference type="GO" id="GO:0016747">
    <property type="term" value="F:acyltransferase activity, transferring groups other than amino-acyl groups"/>
    <property type="evidence" value="ECO:0007669"/>
    <property type="project" value="InterPro"/>
</dbReference>
<dbReference type="Pfam" id="PF00583">
    <property type="entry name" value="Acetyltransf_1"/>
    <property type="match status" value="1"/>
</dbReference>
<gene>
    <name evidence="3" type="ORF">DFH94DRAFT_695372</name>
</gene>
<sequence>MPASLEPEDESFEGWTPDDGDNDAAYVDKPTRRGRSGRKRRKKNDDGDTSCAIPGSSFLPAVSLQPLLDFLASKHASVDSEDATFDDVAGSVLAHYAKRRDELEAQYERDDLGRPYSLLSSSEENNLIGILEARSRSSLTVAEAIVLRKLKVQGHLRTHNLPRPLLRPKPPAALVGLPPAPRRPEPDPEVLRALYDVRTTPYRSSFLSRLNGFVVHRSPVVTADWEARSPWMDLMEDIRAHYALKLYGLLLILERPNADEQSSPSRAVVQESVAPITYMTLTAEHLPQVHDILHRSFWSGIDVSDSLQHVPEKATIVAMYKCLVVGCAILSSPIETYITYLAVRAGWENAQIATAMLFHLINRNPNKDITLHVSANNPAMLLYNRFGFKAEEFIVGFYEDYLDPQSRLSKNAFRLRLRR</sequence>
<feature type="domain" description="N-acetyltransferase" evidence="2">
    <location>
        <begin position="276"/>
        <end position="419"/>
    </location>
</feature>
<dbReference type="Gene3D" id="3.40.630.30">
    <property type="match status" value="1"/>
</dbReference>
<dbReference type="Proteomes" id="UP000759537">
    <property type="component" value="Unassembled WGS sequence"/>
</dbReference>
<dbReference type="PROSITE" id="PS51186">
    <property type="entry name" value="GNAT"/>
    <property type="match status" value="1"/>
</dbReference>
<dbReference type="SUPFAM" id="SSF55729">
    <property type="entry name" value="Acyl-CoA N-acyltransferases (Nat)"/>
    <property type="match status" value="1"/>
</dbReference>
<evidence type="ECO:0000313" key="4">
    <source>
        <dbReference type="Proteomes" id="UP000759537"/>
    </source>
</evidence>
<evidence type="ECO:0000256" key="1">
    <source>
        <dbReference type="SAM" id="MobiDB-lite"/>
    </source>
</evidence>